<evidence type="ECO:0000256" key="13">
    <source>
        <dbReference type="SAM" id="MobiDB-lite"/>
    </source>
</evidence>
<evidence type="ECO:0000256" key="10">
    <source>
        <dbReference type="ARBA" id="ARBA00023180"/>
    </source>
</evidence>
<evidence type="ECO:0000256" key="6">
    <source>
        <dbReference type="ARBA" id="ARBA00022989"/>
    </source>
</evidence>
<dbReference type="PANTHER" id="PTHR43078">
    <property type="entry name" value="UDP-GLUCURONIC ACID DECARBOXYLASE-RELATED"/>
    <property type="match status" value="1"/>
</dbReference>
<comment type="subcellular location">
    <subcellularLocation>
        <location evidence="2">Golgi apparatus membrane</location>
        <topology evidence="2">Single-pass type II membrane protein</topology>
    </subcellularLocation>
    <subcellularLocation>
        <location evidence="12">Golgi apparatus</location>
        <location evidence="12">Golgi stack membrane</location>
    </subcellularLocation>
</comment>
<dbReference type="GO" id="GO:0048040">
    <property type="term" value="F:UDP-glucuronate decarboxylase activity"/>
    <property type="evidence" value="ECO:0007669"/>
    <property type="project" value="TreeGrafter"/>
</dbReference>
<dbReference type="InterPro" id="IPR055259">
    <property type="entry name" value="YkvP/CgeB_Glyco_trans-like"/>
</dbReference>
<evidence type="ECO:0000256" key="7">
    <source>
        <dbReference type="ARBA" id="ARBA00023027"/>
    </source>
</evidence>
<evidence type="ECO:0000256" key="12">
    <source>
        <dbReference type="ARBA" id="ARBA00037859"/>
    </source>
</evidence>
<evidence type="ECO:0000256" key="2">
    <source>
        <dbReference type="ARBA" id="ARBA00004323"/>
    </source>
</evidence>
<keyword evidence="7" id="KW-0520">NAD</keyword>
<dbReference type="SUPFAM" id="SSF53756">
    <property type="entry name" value="UDP-Glycosyltransferase/glycogen phosphorylase"/>
    <property type="match status" value="1"/>
</dbReference>
<dbReference type="UniPathway" id="UPA00796">
    <property type="reaction ID" value="UER00771"/>
</dbReference>
<evidence type="ECO:0000256" key="5">
    <source>
        <dbReference type="ARBA" id="ARBA00022968"/>
    </source>
</evidence>
<feature type="compositionally biased region" description="Basic residues" evidence="13">
    <location>
        <begin position="350"/>
        <end position="359"/>
    </location>
</feature>
<keyword evidence="17" id="KW-1185">Reference proteome</keyword>
<comment type="caution">
    <text evidence="16">The sequence shown here is derived from an EMBL/GenBank/DDBJ whole genome shotgun (WGS) entry which is preliminary data.</text>
</comment>
<dbReference type="GO" id="GO:0005737">
    <property type="term" value="C:cytoplasm"/>
    <property type="evidence" value="ECO:0007669"/>
    <property type="project" value="TreeGrafter"/>
</dbReference>
<dbReference type="GO" id="GO:0070403">
    <property type="term" value="F:NAD+ binding"/>
    <property type="evidence" value="ECO:0007669"/>
    <property type="project" value="InterPro"/>
</dbReference>
<dbReference type="Proteomes" id="UP000441389">
    <property type="component" value="Unassembled WGS sequence"/>
</dbReference>
<evidence type="ECO:0000256" key="4">
    <source>
        <dbReference type="ARBA" id="ARBA00022793"/>
    </source>
</evidence>
<feature type="compositionally biased region" description="Basic and acidic residues" evidence="13">
    <location>
        <begin position="339"/>
        <end position="348"/>
    </location>
</feature>
<dbReference type="InterPro" id="IPR036291">
    <property type="entry name" value="NAD(P)-bd_dom_sf"/>
</dbReference>
<organism evidence="16 17">
    <name type="scientific">Sphingomonas horti</name>
    <dbReference type="NCBI Taxonomy" id="2682842"/>
    <lineage>
        <taxon>Bacteria</taxon>
        <taxon>Pseudomonadati</taxon>
        <taxon>Pseudomonadota</taxon>
        <taxon>Alphaproteobacteria</taxon>
        <taxon>Sphingomonadales</taxon>
        <taxon>Sphingomonadaceae</taxon>
        <taxon>Sphingomonas</taxon>
    </lineage>
</organism>
<dbReference type="GO" id="GO:0033320">
    <property type="term" value="P:UDP-D-xylose biosynthetic process"/>
    <property type="evidence" value="ECO:0007669"/>
    <property type="project" value="UniProtKB-UniPathway"/>
</dbReference>
<dbReference type="Gene3D" id="3.40.50.2000">
    <property type="entry name" value="Glycogen Phosphorylase B"/>
    <property type="match status" value="1"/>
</dbReference>
<feature type="domain" description="NAD-dependent epimerase/dehydratase" evidence="14">
    <location>
        <begin position="364"/>
        <end position="606"/>
    </location>
</feature>
<dbReference type="FunFam" id="3.40.50.720:FF:000065">
    <property type="entry name" value="UDP-glucuronic acid decarboxylase 1"/>
    <property type="match status" value="1"/>
</dbReference>
<evidence type="ECO:0000256" key="8">
    <source>
        <dbReference type="ARBA" id="ARBA00023034"/>
    </source>
</evidence>
<dbReference type="InterPro" id="IPR044516">
    <property type="entry name" value="UXS-like"/>
</dbReference>
<dbReference type="InterPro" id="IPR001509">
    <property type="entry name" value="Epimerase_deHydtase"/>
</dbReference>
<dbReference type="RefSeq" id="WP_157027958.1">
    <property type="nucleotide sequence ID" value="NZ_WQMS01000016.1"/>
</dbReference>
<keyword evidence="6" id="KW-1133">Transmembrane helix</keyword>
<gene>
    <name evidence="16" type="ORF">GON01_13865</name>
</gene>
<name>A0A6I4J4J3_9SPHN</name>
<keyword evidence="3" id="KW-0812">Transmembrane</keyword>
<dbReference type="Gene3D" id="3.40.50.720">
    <property type="entry name" value="NAD(P)-binding Rossmann-like Domain"/>
    <property type="match status" value="1"/>
</dbReference>
<proteinExistence type="predicted"/>
<evidence type="ECO:0000256" key="11">
    <source>
        <dbReference type="ARBA" id="ARBA00023239"/>
    </source>
</evidence>
<dbReference type="GO" id="GO:0042732">
    <property type="term" value="P:D-xylose metabolic process"/>
    <property type="evidence" value="ECO:0007669"/>
    <property type="project" value="InterPro"/>
</dbReference>
<sequence>MKLVVLGLTLSSSWGNGHATTYRALLKAFAARGHEVLFLERDKPWYAAHRDLGDVDYCTLAFYDSLADLDRWHGEIAAADAVIVGSYVPDGVAVGAYAQRTARGVTAFYDIDTPVTLAKLERGDFEYLSPALIPGYGVYLSFTGGPTLRHIEERYGSPAARALYCSVDPDIYRPIEAEKRWDLSYLGTYSPDRQAVLEKLLIEPARRCRARRFVVAGPQYPADIDWPANVERIEHVPPAGHPAFYAASRFTLNVTRADMVKAGWSPSVRLFEAGACGTPIISDRWAGLDRLFARGTEIVLADTVDDVVAALGTDAGAVGAAARERTLGGHTAAHRAAELEGHLDEAASRKNNKRSRTMKAKKTALVAGGAGFIGSHICDRLIEDGLHVLCFDNLQTGREENIRHLRREPRFDLIEGDVTDALPAALTRSARGLALVYDLACAASPPHYQADPEHTMLTNVVGASHLLRLAERAGARFLLSSTSEVYGDPEMHPQQENYRGWVNCTGPRACYDEGKRAAETLAFDFDRLGRAEVRVARIFNTYGPRMRPDDGRVVSNLICQALSGDDITIYGDGSQTRSFCYVDDLVEGLIRLSRYEGAQPGPVNLGNPIELTVSELAERVVALTESDADLVYRPLPVDDPRRRRPDITKAHKLLGWQPEVDLEEGLEQTVAWFARAIERPRRAELRMEATVAAE</sequence>
<dbReference type="SUPFAM" id="SSF51735">
    <property type="entry name" value="NAD(P)-binding Rossmann-fold domains"/>
    <property type="match status" value="1"/>
</dbReference>
<dbReference type="Pfam" id="PF01370">
    <property type="entry name" value="Epimerase"/>
    <property type="match status" value="1"/>
</dbReference>
<feature type="domain" description="Spore protein YkvP/CgeB glycosyl transferase-like" evidence="15">
    <location>
        <begin position="199"/>
        <end position="340"/>
    </location>
</feature>
<evidence type="ECO:0000313" key="17">
    <source>
        <dbReference type="Proteomes" id="UP000441389"/>
    </source>
</evidence>
<evidence type="ECO:0000259" key="15">
    <source>
        <dbReference type="Pfam" id="PF13524"/>
    </source>
</evidence>
<keyword evidence="5" id="KW-0735">Signal-anchor</keyword>
<evidence type="ECO:0000256" key="9">
    <source>
        <dbReference type="ARBA" id="ARBA00023136"/>
    </source>
</evidence>
<dbReference type="Pfam" id="PF13524">
    <property type="entry name" value="Glyco_trans_1_2"/>
    <property type="match status" value="1"/>
</dbReference>
<protein>
    <submittedName>
        <fullName evidence="16">SDR family NAD(P)-dependent oxidoreductase</fullName>
    </submittedName>
</protein>
<evidence type="ECO:0000313" key="16">
    <source>
        <dbReference type="EMBL" id="MVO79018.1"/>
    </source>
</evidence>
<evidence type="ECO:0000256" key="3">
    <source>
        <dbReference type="ARBA" id="ARBA00022692"/>
    </source>
</evidence>
<keyword evidence="4" id="KW-0210">Decarboxylase</keyword>
<comment type="cofactor">
    <cofactor evidence="1">
        <name>NAD(+)</name>
        <dbReference type="ChEBI" id="CHEBI:57540"/>
    </cofactor>
</comment>
<evidence type="ECO:0000259" key="14">
    <source>
        <dbReference type="Pfam" id="PF01370"/>
    </source>
</evidence>
<evidence type="ECO:0000256" key="1">
    <source>
        <dbReference type="ARBA" id="ARBA00001911"/>
    </source>
</evidence>
<dbReference type="EMBL" id="WQMS01000016">
    <property type="protein sequence ID" value="MVO79018.1"/>
    <property type="molecule type" value="Genomic_DNA"/>
</dbReference>
<accession>A0A6I4J4J3</accession>
<dbReference type="PANTHER" id="PTHR43078:SF6">
    <property type="entry name" value="UDP-GLUCURONIC ACID DECARBOXYLASE 1"/>
    <property type="match status" value="1"/>
</dbReference>
<reference evidence="16 17" key="1">
    <citation type="submission" date="2019-12" db="EMBL/GenBank/DDBJ databases">
        <authorList>
            <person name="Huq M.A."/>
        </authorList>
    </citation>
    <scope>NUCLEOTIDE SEQUENCE [LARGE SCALE GENOMIC DNA]</scope>
    <source>
        <strain evidence="16 17">MAH-20</strain>
    </source>
</reference>
<keyword evidence="11" id="KW-0456">Lyase</keyword>
<dbReference type="CDD" id="cd05230">
    <property type="entry name" value="UGD_SDR_e"/>
    <property type="match status" value="1"/>
</dbReference>
<keyword evidence="8" id="KW-0333">Golgi apparatus</keyword>
<keyword evidence="9" id="KW-0472">Membrane</keyword>
<keyword evidence="10" id="KW-0325">Glycoprotein</keyword>
<feature type="region of interest" description="Disordered" evidence="13">
    <location>
        <begin position="339"/>
        <end position="359"/>
    </location>
</feature>
<dbReference type="AlphaFoldDB" id="A0A6I4J4J3"/>